<name>A0A4Y2S6H2_ARAVE</name>
<reference evidence="2 3" key="1">
    <citation type="journal article" date="2019" name="Sci. Rep.">
        <title>Orb-weaving spider Araneus ventricosus genome elucidates the spidroin gene catalogue.</title>
        <authorList>
            <person name="Kono N."/>
            <person name="Nakamura H."/>
            <person name="Ohtoshi R."/>
            <person name="Moran D.A.P."/>
            <person name="Shinohara A."/>
            <person name="Yoshida Y."/>
            <person name="Fujiwara M."/>
            <person name="Mori M."/>
            <person name="Tomita M."/>
            <person name="Arakawa K."/>
        </authorList>
    </citation>
    <scope>NUCLEOTIDE SEQUENCE [LARGE SCALE GENOMIC DNA]</scope>
</reference>
<feature type="transmembrane region" description="Helical" evidence="1">
    <location>
        <begin position="114"/>
        <end position="132"/>
    </location>
</feature>
<organism evidence="2 3">
    <name type="scientific">Araneus ventricosus</name>
    <name type="common">Orbweaver spider</name>
    <name type="synonym">Epeira ventricosa</name>
    <dbReference type="NCBI Taxonomy" id="182803"/>
    <lineage>
        <taxon>Eukaryota</taxon>
        <taxon>Metazoa</taxon>
        <taxon>Ecdysozoa</taxon>
        <taxon>Arthropoda</taxon>
        <taxon>Chelicerata</taxon>
        <taxon>Arachnida</taxon>
        <taxon>Araneae</taxon>
        <taxon>Araneomorphae</taxon>
        <taxon>Entelegynae</taxon>
        <taxon>Araneoidea</taxon>
        <taxon>Araneidae</taxon>
        <taxon>Araneus</taxon>
    </lineage>
</organism>
<feature type="transmembrane region" description="Helical" evidence="1">
    <location>
        <begin position="37"/>
        <end position="58"/>
    </location>
</feature>
<evidence type="ECO:0008006" key="4">
    <source>
        <dbReference type="Google" id="ProtNLM"/>
    </source>
</evidence>
<accession>A0A4Y2S6H2</accession>
<sequence>MFLLLFAYCSALYTGLGIALRQNDTQTHLNYPQIIESVFIIAGCVFSVVTLLGFASEVPDATSETRSMFREVYQHIVLENKSISLKNMLLLKTLEEVETFYLTALDILRVDKGLILSLFGTALSFCVLLMQLKRVDLESM</sequence>
<comment type="caution">
    <text evidence="2">The sequence shown here is derived from an EMBL/GenBank/DDBJ whole genome shotgun (WGS) entry which is preliminary data.</text>
</comment>
<protein>
    <recommendedName>
        <fullName evidence="4">Gustatory receptor</fullName>
    </recommendedName>
</protein>
<keyword evidence="1" id="KW-0472">Membrane</keyword>
<keyword evidence="3" id="KW-1185">Reference proteome</keyword>
<dbReference type="OrthoDB" id="6428889at2759"/>
<evidence type="ECO:0000256" key="1">
    <source>
        <dbReference type="SAM" id="Phobius"/>
    </source>
</evidence>
<gene>
    <name evidence="2" type="ORF">AVEN_88330_1</name>
</gene>
<proteinExistence type="predicted"/>
<dbReference type="Proteomes" id="UP000499080">
    <property type="component" value="Unassembled WGS sequence"/>
</dbReference>
<dbReference type="AlphaFoldDB" id="A0A4Y2S6H2"/>
<evidence type="ECO:0000313" key="3">
    <source>
        <dbReference type="Proteomes" id="UP000499080"/>
    </source>
</evidence>
<evidence type="ECO:0000313" key="2">
    <source>
        <dbReference type="EMBL" id="GBN83848.1"/>
    </source>
</evidence>
<dbReference type="EMBL" id="BGPR01020117">
    <property type="protein sequence ID" value="GBN83848.1"/>
    <property type="molecule type" value="Genomic_DNA"/>
</dbReference>
<keyword evidence="1" id="KW-0812">Transmembrane</keyword>
<keyword evidence="1" id="KW-1133">Transmembrane helix</keyword>